<dbReference type="Proteomes" id="UP000515869">
    <property type="component" value="Segment"/>
</dbReference>
<accession>A0A7G8LGK5</accession>
<dbReference type="GeneID" id="65127981"/>
<feature type="region of interest" description="Disordered" evidence="1">
    <location>
        <begin position="362"/>
        <end position="387"/>
    </location>
</feature>
<evidence type="ECO:0000256" key="1">
    <source>
        <dbReference type="SAM" id="MobiDB-lite"/>
    </source>
</evidence>
<reference evidence="2 3" key="1">
    <citation type="submission" date="2020-06" db="EMBL/GenBank/DDBJ databases">
        <authorList>
            <person name="Contreras J.L."/>
            <person name="Costner A.B."/>
            <person name="Hewitt K.A."/>
            <person name="Kessans D.L."/>
            <person name="Martin J.A.K."/>
            <person name="McCain F.J."/>
            <person name="Pittman S.D."/>
            <person name="Reese M."/>
            <person name="Reddy P.S."/>
            <person name="Thomas M.J."/>
            <person name="Thota A.K."/>
            <person name="Vo W."/>
            <person name="Bates T.C."/>
            <person name="Wisner E.M."/>
            <person name="Molloy S.D."/>
            <person name="Garlena R.A."/>
            <person name="Russell D.A."/>
            <person name="Pope W.H."/>
            <person name="Jacobs-Sera D."/>
            <person name="Hatfull G.F."/>
        </authorList>
    </citation>
    <scope>NUCLEOTIDE SEQUENCE [LARGE SCALE GENOMIC DNA]</scope>
</reference>
<feature type="compositionally biased region" description="Acidic residues" evidence="1">
    <location>
        <begin position="373"/>
        <end position="387"/>
    </location>
</feature>
<name>A0A7G8LGK5_9CAUD</name>
<keyword evidence="3" id="KW-1185">Reference proteome</keyword>
<dbReference type="KEGG" id="vg:65127981"/>
<organism evidence="2 3">
    <name type="scientific">Gordonia phage Portcullis</name>
    <dbReference type="NCBI Taxonomy" id="2762414"/>
    <lineage>
        <taxon>Viruses</taxon>
        <taxon>Duplodnaviria</taxon>
        <taxon>Heunggongvirae</taxon>
        <taxon>Uroviricota</taxon>
        <taxon>Caudoviricetes</taxon>
        <taxon>Stackebrandtviridae</taxon>
        <taxon>Frickvirinae</taxon>
        <taxon>Wizardvirus</taxon>
        <taxon>Wizardvirus portcullis</taxon>
    </lineage>
</organism>
<dbReference type="RefSeq" id="YP_010109697.1">
    <property type="nucleotide sequence ID" value="NC_055861.1"/>
</dbReference>
<dbReference type="EMBL" id="MT639651">
    <property type="protein sequence ID" value="QNJ56377.1"/>
    <property type="molecule type" value="Genomic_DNA"/>
</dbReference>
<sequence length="387" mass="42050">MANSAGVIKESIWRDRDFRALSRTAQATYLQLISQKELDRAGLLPLQPTKWVKGCDAMSLDDLYTDLKELQATRFVFVDVDTDEVFVRSYMRQSNVISQPNLLKNAYKCASMVDSEYLRHELATELRRLGRKEAQELADSIDPGEGFEMPSETLPEPKPIHNPSQRVVEPLPKASETHPEPLNPSGTLPEPTGVGEGEGVGVTTADGDLGGSRARARVARETPTPHPGNEPPTPQTSTPQTSPPRSVLAGPNGEPPQRCPKHAHVPDGEPVDACGPCAELRKAHDRWTARRAHAQAEATATANRTQAELTRAEIDACDLCDDHGYELTTGDGPSGVCRHNPNQAAVNARGRQRLDAIRAQMAAAKAAKTTPEPDADAQPEPEQDPEP</sequence>
<proteinExistence type="predicted"/>
<feature type="compositionally biased region" description="Low complexity" evidence="1">
    <location>
        <begin position="362"/>
        <end position="372"/>
    </location>
</feature>
<feature type="region of interest" description="Disordered" evidence="1">
    <location>
        <begin position="138"/>
        <end position="266"/>
    </location>
</feature>
<feature type="compositionally biased region" description="Pro residues" evidence="1">
    <location>
        <begin position="224"/>
        <end position="234"/>
    </location>
</feature>
<protein>
    <submittedName>
        <fullName evidence="2">Helix-turn-helix DNA binding domain protein</fullName>
    </submittedName>
</protein>
<evidence type="ECO:0000313" key="3">
    <source>
        <dbReference type="Proteomes" id="UP000515869"/>
    </source>
</evidence>
<evidence type="ECO:0000313" key="2">
    <source>
        <dbReference type="EMBL" id="QNJ56377.1"/>
    </source>
</evidence>
<feature type="compositionally biased region" description="Low complexity" evidence="1">
    <location>
        <begin position="235"/>
        <end position="244"/>
    </location>
</feature>
<gene>
    <name evidence="2" type="primary">63</name>
    <name evidence="2" type="ORF">SEA_PORTCULLIS_63</name>
</gene>